<comment type="caution">
    <text evidence="1">The sequence shown here is derived from an EMBL/GenBank/DDBJ whole genome shotgun (WGS) entry which is preliminary data.</text>
</comment>
<organism evidence="1 2">
    <name type="scientific">Vararia minispora EC-137</name>
    <dbReference type="NCBI Taxonomy" id="1314806"/>
    <lineage>
        <taxon>Eukaryota</taxon>
        <taxon>Fungi</taxon>
        <taxon>Dikarya</taxon>
        <taxon>Basidiomycota</taxon>
        <taxon>Agaricomycotina</taxon>
        <taxon>Agaricomycetes</taxon>
        <taxon>Russulales</taxon>
        <taxon>Lachnocladiaceae</taxon>
        <taxon>Vararia</taxon>
    </lineage>
</organism>
<accession>A0ACB8QW62</accession>
<reference evidence="1" key="2">
    <citation type="journal article" date="2022" name="New Phytol.">
        <title>Evolutionary transition to the ectomycorrhizal habit in the genomes of a hyperdiverse lineage of mushroom-forming fungi.</title>
        <authorList>
            <person name="Looney B."/>
            <person name="Miyauchi S."/>
            <person name="Morin E."/>
            <person name="Drula E."/>
            <person name="Courty P.E."/>
            <person name="Kohler A."/>
            <person name="Kuo A."/>
            <person name="LaButti K."/>
            <person name="Pangilinan J."/>
            <person name="Lipzen A."/>
            <person name="Riley R."/>
            <person name="Andreopoulos W."/>
            <person name="He G."/>
            <person name="Johnson J."/>
            <person name="Nolan M."/>
            <person name="Tritt A."/>
            <person name="Barry K.W."/>
            <person name="Grigoriev I.V."/>
            <person name="Nagy L.G."/>
            <person name="Hibbett D."/>
            <person name="Henrissat B."/>
            <person name="Matheny P.B."/>
            <person name="Labbe J."/>
            <person name="Martin F.M."/>
        </authorList>
    </citation>
    <scope>NUCLEOTIDE SEQUENCE</scope>
    <source>
        <strain evidence="1">EC-137</strain>
    </source>
</reference>
<gene>
    <name evidence="1" type="ORF">K488DRAFT_82539</name>
</gene>
<dbReference type="Proteomes" id="UP000814128">
    <property type="component" value="Unassembled WGS sequence"/>
</dbReference>
<evidence type="ECO:0000313" key="1">
    <source>
        <dbReference type="EMBL" id="KAI0035928.1"/>
    </source>
</evidence>
<protein>
    <submittedName>
        <fullName evidence="1">Uncharacterized protein</fullName>
    </submittedName>
</protein>
<evidence type="ECO:0000313" key="2">
    <source>
        <dbReference type="Proteomes" id="UP000814128"/>
    </source>
</evidence>
<sequence>MIADIVTSGEPVHSFDRGEQFRHELNQRRVFPVSYSSGQGPYSSLPYGRLFGLKDVDGPAESSQAERAPSGTGTAGPIPRSWLPSVDTSTDFDSPAWRADALSIFLAHAPRPPDAASRVPSLMVLCLRRLLEYHGANADTISALRTYLPPRACQVLLRETAVYCPLERASLAALLGAHGHVGGEVIVVGPVQTKVLQSAADATGVAIQRESWDAEESSHTVDGALEEDVGMSGFALVGARLRGVQLLPRCLTRLALIHLPAPAPVHLLPERIPLLEVLDLSFNDWLAASLSPTLGGRCMRWIRWTRLRVLSVRGTGLQADSEVLEHINEGRWVDGLMVEVIA</sequence>
<name>A0ACB8QW62_9AGAM</name>
<reference evidence="1" key="1">
    <citation type="submission" date="2021-02" db="EMBL/GenBank/DDBJ databases">
        <authorList>
            <consortium name="DOE Joint Genome Institute"/>
            <person name="Ahrendt S."/>
            <person name="Looney B.P."/>
            <person name="Miyauchi S."/>
            <person name="Morin E."/>
            <person name="Drula E."/>
            <person name="Courty P.E."/>
            <person name="Chicoki N."/>
            <person name="Fauchery L."/>
            <person name="Kohler A."/>
            <person name="Kuo A."/>
            <person name="Labutti K."/>
            <person name="Pangilinan J."/>
            <person name="Lipzen A."/>
            <person name="Riley R."/>
            <person name="Andreopoulos W."/>
            <person name="He G."/>
            <person name="Johnson J."/>
            <person name="Barry K.W."/>
            <person name="Grigoriev I.V."/>
            <person name="Nagy L."/>
            <person name="Hibbett D."/>
            <person name="Henrissat B."/>
            <person name="Matheny P.B."/>
            <person name="Labbe J."/>
            <person name="Martin F."/>
        </authorList>
    </citation>
    <scope>NUCLEOTIDE SEQUENCE</scope>
    <source>
        <strain evidence="1">EC-137</strain>
    </source>
</reference>
<keyword evidence="2" id="KW-1185">Reference proteome</keyword>
<proteinExistence type="predicted"/>
<dbReference type="EMBL" id="MU273477">
    <property type="protein sequence ID" value="KAI0035928.1"/>
    <property type="molecule type" value="Genomic_DNA"/>
</dbReference>